<sequence length="79" mass="9379">MSHAFERFLKVDEVEEELTLVLQVFLNIESAVEDLWHCFPFSPESSLALPTAVLWQFFSPLKMLRITTLLGWLMRHRMR</sequence>
<proteinExistence type="predicted"/>
<name>A0A9D4IK67_DREPO</name>
<dbReference type="Proteomes" id="UP000828390">
    <property type="component" value="Unassembled WGS sequence"/>
</dbReference>
<reference evidence="1" key="1">
    <citation type="journal article" date="2019" name="bioRxiv">
        <title>The Genome of the Zebra Mussel, Dreissena polymorpha: A Resource for Invasive Species Research.</title>
        <authorList>
            <person name="McCartney M.A."/>
            <person name="Auch B."/>
            <person name="Kono T."/>
            <person name="Mallez S."/>
            <person name="Zhang Y."/>
            <person name="Obille A."/>
            <person name="Becker A."/>
            <person name="Abrahante J.E."/>
            <person name="Garbe J."/>
            <person name="Badalamenti J.P."/>
            <person name="Herman A."/>
            <person name="Mangelson H."/>
            <person name="Liachko I."/>
            <person name="Sullivan S."/>
            <person name="Sone E.D."/>
            <person name="Koren S."/>
            <person name="Silverstein K.A.T."/>
            <person name="Beckman K.B."/>
            <person name="Gohl D.M."/>
        </authorList>
    </citation>
    <scope>NUCLEOTIDE SEQUENCE</scope>
    <source>
        <strain evidence="1">Duluth1</strain>
        <tissue evidence="1">Whole animal</tissue>
    </source>
</reference>
<comment type="caution">
    <text evidence="1">The sequence shown here is derived from an EMBL/GenBank/DDBJ whole genome shotgun (WGS) entry which is preliminary data.</text>
</comment>
<dbReference type="AlphaFoldDB" id="A0A9D4IK67"/>
<evidence type="ECO:0000313" key="2">
    <source>
        <dbReference type="Proteomes" id="UP000828390"/>
    </source>
</evidence>
<organism evidence="1 2">
    <name type="scientific">Dreissena polymorpha</name>
    <name type="common">Zebra mussel</name>
    <name type="synonym">Mytilus polymorpha</name>
    <dbReference type="NCBI Taxonomy" id="45954"/>
    <lineage>
        <taxon>Eukaryota</taxon>
        <taxon>Metazoa</taxon>
        <taxon>Spiralia</taxon>
        <taxon>Lophotrochozoa</taxon>
        <taxon>Mollusca</taxon>
        <taxon>Bivalvia</taxon>
        <taxon>Autobranchia</taxon>
        <taxon>Heteroconchia</taxon>
        <taxon>Euheterodonta</taxon>
        <taxon>Imparidentia</taxon>
        <taxon>Neoheterodontei</taxon>
        <taxon>Myida</taxon>
        <taxon>Dreissenoidea</taxon>
        <taxon>Dreissenidae</taxon>
        <taxon>Dreissena</taxon>
    </lineage>
</organism>
<evidence type="ECO:0000313" key="1">
    <source>
        <dbReference type="EMBL" id="KAH3777320.1"/>
    </source>
</evidence>
<gene>
    <name evidence="1" type="ORF">DPMN_178760</name>
</gene>
<reference evidence="1" key="2">
    <citation type="submission" date="2020-11" db="EMBL/GenBank/DDBJ databases">
        <authorList>
            <person name="McCartney M.A."/>
            <person name="Auch B."/>
            <person name="Kono T."/>
            <person name="Mallez S."/>
            <person name="Becker A."/>
            <person name="Gohl D.M."/>
            <person name="Silverstein K.A.T."/>
            <person name="Koren S."/>
            <person name="Bechman K.B."/>
            <person name="Herman A."/>
            <person name="Abrahante J.E."/>
            <person name="Garbe J."/>
        </authorList>
    </citation>
    <scope>NUCLEOTIDE SEQUENCE</scope>
    <source>
        <strain evidence="1">Duluth1</strain>
        <tissue evidence="1">Whole animal</tissue>
    </source>
</reference>
<dbReference type="EMBL" id="JAIWYP010000009">
    <property type="protein sequence ID" value="KAH3777320.1"/>
    <property type="molecule type" value="Genomic_DNA"/>
</dbReference>
<keyword evidence="2" id="KW-1185">Reference proteome</keyword>
<protein>
    <submittedName>
        <fullName evidence="1">Uncharacterized protein</fullName>
    </submittedName>
</protein>
<accession>A0A9D4IK67</accession>